<feature type="region of interest" description="Disordered" evidence="1">
    <location>
        <begin position="479"/>
        <end position="498"/>
    </location>
</feature>
<dbReference type="PANTHER" id="PTHR34361:SF2">
    <property type="entry name" value="OS08G0157800 PROTEIN"/>
    <property type="match status" value="1"/>
</dbReference>
<dbReference type="PANTHER" id="PTHR34361">
    <property type="entry name" value="OS08G0157800 PROTEIN"/>
    <property type="match status" value="1"/>
</dbReference>
<dbReference type="SUPFAM" id="SSF55008">
    <property type="entry name" value="HMA, heavy metal-associated domain"/>
    <property type="match status" value="1"/>
</dbReference>
<feature type="compositionally biased region" description="Basic and acidic residues" evidence="1">
    <location>
        <begin position="890"/>
        <end position="909"/>
    </location>
</feature>
<dbReference type="Gene3D" id="3.30.70.100">
    <property type="match status" value="1"/>
</dbReference>
<gene>
    <name evidence="3" type="ORF">G4B88_018355</name>
</gene>
<dbReference type="InterPro" id="IPR036163">
    <property type="entry name" value="HMA_dom_sf"/>
</dbReference>
<feature type="compositionally biased region" description="Polar residues" evidence="1">
    <location>
        <begin position="486"/>
        <end position="498"/>
    </location>
</feature>
<dbReference type="Proteomes" id="UP000583929">
    <property type="component" value="Unassembled WGS sequence"/>
</dbReference>
<feature type="region of interest" description="Disordered" evidence="1">
    <location>
        <begin position="1022"/>
        <end position="1075"/>
    </location>
</feature>
<feature type="compositionally biased region" description="Polar residues" evidence="1">
    <location>
        <begin position="1065"/>
        <end position="1075"/>
    </location>
</feature>
<dbReference type="PROSITE" id="PS50846">
    <property type="entry name" value="HMA_2"/>
    <property type="match status" value="1"/>
</dbReference>
<feature type="compositionally biased region" description="Polar residues" evidence="1">
    <location>
        <begin position="815"/>
        <end position="824"/>
    </location>
</feature>
<name>A0A7J6DZX6_CANSA</name>
<dbReference type="CDD" id="cd00371">
    <property type="entry name" value="HMA"/>
    <property type="match status" value="1"/>
</dbReference>
<feature type="domain" description="HMA" evidence="2">
    <location>
        <begin position="16"/>
        <end position="79"/>
    </location>
</feature>
<dbReference type="EMBL" id="JAATIQ010000551">
    <property type="protein sequence ID" value="KAF4351682.1"/>
    <property type="molecule type" value="Genomic_DNA"/>
</dbReference>
<feature type="region of interest" description="Disordered" evidence="1">
    <location>
        <begin position="248"/>
        <end position="280"/>
    </location>
</feature>
<reference evidence="3 4" key="1">
    <citation type="journal article" date="2020" name="bioRxiv">
        <title>Sequence and annotation of 42 cannabis genomes reveals extensive copy number variation in cannabinoid synthesis and pathogen resistance genes.</title>
        <authorList>
            <person name="Mckernan K.J."/>
            <person name="Helbert Y."/>
            <person name="Kane L.T."/>
            <person name="Ebling H."/>
            <person name="Zhang L."/>
            <person name="Liu B."/>
            <person name="Eaton Z."/>
            <person name="Mclaughlin S."/>
            <person name="Kingan S."/>
            <person name="Baybayan P."/>
            <person name="Concepcion G."/>
            <person name="Jordan M."/>
            <person name="Riva A."/>
            <person name="Barbazuk W."/>
            <person name="Harkins T."/>
        </authorList>
    </citation>
    <scope>NUCLEOTIDE SEQUENCE [LARGE SCALE GENOMIC DNA]</scope>
    <source>
        <strain evidence="4">cv. Jamaican Lion 4</strain>
        <tissue evidence="3">Leaf</tissue>
    </source>
</reference>
<protein>
    <recommendedName>
        <fullName evidence="2">HMA domain-containing protein</fullName>
    </recommendedName>
</protein>
<feature type="region of interest" description="Disordered" evidence="1">
    <location>
        <begin position="884"/>
        <end position="909"/>
    </location>
</feature>
<evidence type="ECO:0000313" key="3">
    <source>
        <dbReference type="EMBL" id="KAF4351682.1"/>
    </source>
</evidence>
<proteinExistence type="predicted"/>
<dbReference type="Pfam" id="PF00403">
    <property type="entry name" value="HMA"/>
    <property type="match status" value="1"/>
</dbReference>
<evidence type="ECO:0000256" key="1">
    <source>
        <dbReference type="SAM" id="MobiDB-lite"/>
    </source>
</evidence>
<dbReference type="InterPro" id="IPR006121">
    <property type="entry name" value="HMA_dom"/>
</dbReference>
<evidence type="ECO:0000259" key="2">
    <source>
        <dbReference type="PROSITE" id="PS50846"/>
    </source>
</evidence>
<organism evidence="3 4">
    <name type="scientific">Cannabis sativa</name>
    <name type="common">Hemp</name>
    <name type="synonym">Marijuana</name>
    <dbReference type="NCBI Taxonomy" id="3483"/>
    <lineage>
        <taxon>Eukaryota</taxon>
        <taxon>Viridiplantae</taxon>
        <taxon>Streptophyta</taxon>
        <taxon>Embryophyta</taxon>
        <taxon>Tracheophyta</taxon>
        <taxon>Spermatophyta</taxon>
        <taxon>Magnoliopsida</taxon>
        <taxon>eudicotyledons</taxon>
        <taxon>Gunneridae</taxon>
        <taxon>Pentapetalae</taxon>
        <taxon>rosids</taxon>
        <taxon>fabids</taxon>
        <taxon>Rosales</taxon>
        <taxon>Cannabaceae</taxon>
        <taxon>Cannabis</taxon>
    </lineage>
</organism>
<evidence type="ECO:0000313" key="4">
    <source>
        <dbReference type="Proteomes" id="UP000583929"/>
    </source>
</evidence>
<comment type="caution">
    <text evidence="3">The sequence shown here is derived from an EMBL/GenBank/DDBJ whole genome shotgun (WGS) entry which is preliminary data.</text>
</comment>
<accession>A0A7J6DZX6</accession>
<dbReference type="GO" id="GO:0046872">
    <property type="term" value="F:metal ion binding"/>
    <property type="evidence" value="ECO:0007669"/>
    <property type="project" value="InterPro"/>
</dbReference>
<sequence>MANLQIVPAYKNNVEAQYVEMLVPLYSYGCERKIKKSLSHLKGIYSVNVDYHQQKVTVWGICNKYDVLTTVKSKRKDARFWNPSENVDFSEESKLEPISSQSPSSNNHDYISTISMSKPSLALTRVKSFSWKAMKKSHKALFSIMVSGVPGMCDQIVVLGKVSVTTDCGDREGKMMGFGPYGGNGGSYLSPSSSSLSASAPPFTIERSGPKPASCPLMDLAESSYPGAVNSSMHNWLPSLAPTSEPHFFPSTHLEHNSGPSSNAYGYGGSPPVESSNLSTHLPHLSTTVSASVDGFSYGQPSDSAGATGFVEAKPYYPSFFSSSGHKDSGLRNPDQTSYDWLSTSSRVPSALVGSSNSDQPVKFLDSSYAGQWGDMWNGFAEWKQGKQGQLNGSLGGSKETGVPVPSMYENYMNQGEESHNPKVLNRSEEVSRGTNFQAPETHSGYMNLDMMLNLSSTGKTSDFMPMDHSKPILGSFSGRQETHPESTSFIFGTNSGNHQIPYGGSNEKRLKQKVNSSASTVKSSPVLVMGPPTNNIPFKTMNLGSNTTHAVVSSKKACDINDPHSQLSFGGNLCFDSSRFDDPITSRSFFSKKDETLNKECITNDPSCQMLKVKSGVQTSNVSHDGFNLDLNANESINSVADSSESVEHFYPPVDSPCWKGVARSSPFVASEDVTEMRKPEKQTFPLNTCDKVSPEKAVENIKYHQFGCLENSSEIPLNLSSAINSETRERQSDDVANTNYCSETKVIKQSDDNNEHGRSMGFLDSKTFQASKQDFQGDGLTSENNNETVQFDSSSLRFPVEHVSSPSDKDASSKLTKSNEGQSTPTVDVLMLVNTISNLSELLVSHCTSGLYNLKQKDLESVQSAINNLNVCVSINSEKMIPTQEPTSSEKDTSDYPREQNDIHKGVTEDSPKLTKTIMLKNLFDCQNFNKGKSNFLSNQKDDEMFDSASVKDDLDIEDEDKATQALKKVLAENFPVEDDETEPQTVLYKNLWLEAEAALCSLNCKARYNRMKMEMEKHKLPNSIGENTTAATDVKKPSSSEACPDQNAVESPKAEGSPAARSHSSPVLSSDNQADDVLARFHLLKCRHENSNSDTVANVDKPSSSQLSSESTNAVKILADAHEENVGSRNPENLSLLASTMRDTLNPTNKFEASVLARFHILKSRVNNHKEASQSPDIVNLGFSSENREWPYIGQEARNSDVQPKASLQHHAADSTEGQLIGSDFDMLVNDDSSTQSDHTNSNRVQNENLLFAGWLDRVSSDWEHVRKEEFGLQVGPVPATTAGDYYE</sequence>
<feature type="region of interest" description="Disordered" evidence="1">
    <location>
        <begin position="777"/>
        <end position="824"/>
    </location>
</feature>
<keyword evidence="4" id="KW-1185">Reference proteome</keyword>
<feature type="compositionally biased region" description="Polar residues" evidence="1">
    <location>
        <begin position="777"/>
        <end position="798"/>
    </location>
</feature>